<evidence type="ECO:0000256" key="1">
    <source>
        <dbReference type="SAM" id="MobiDB-lite"/>
    </source>
</evidence>
<dbReference type="Proteomes" id="UP000008698">
    <property type="component" value="Unassembled WGS sequence"/>
</dbReference>
<reference evidence="3" key="1">
    <citation type="journal article" date="2011" name="PLoS Pathog.">
        <title>Comparative genomics yields insights into niche adaptation of plant vascular wilt pathogens.</title>
        <authorList>
            <person name="Klosterman S.J."/>
            <person name="Subbarao K.V."/>
            <person name="Kang S."/>
            <person name="Veronese P."/>
            <person name="Gold S.E."/>
            <person name="Thomma B.P.H.J."/>
            <person name="Chen Z."/>
            <person name="Henrissat B."/>
            <person name="Lee Y.-H."/>
            <person name="Park J."/>
            <person name="Garcia-Pedrajas M.D."/>
            <person name="Barbara D.J."/>
            <person name="Anchieta A."/>
            <person name="de Jonge R."/>
            <person name="Santhanam P."/>
            <person name="Maruthachalam K."/>
            <person name="Atallah Z."/>
            <person name="Amyotte S.G."/>
            <person name="Paz Z."/>
            <person name="Inderbitzin P."/>
            <person name="Hayes R.J."/>
            <person name="Heiman D.I."/>
            <person name="Young S."/>
            <person name="Zeng Q."/>
            <person name="Engels R."/>
            <person name="Galagan J."/>
            <person name="Cuomo C.A."/>
            <person name="Dobinson K.F."/>
            <person name="Ma L.-J."/>
        </authorList>
    </citation>
    <scope>NUCLEOTIDE SEQUENCE [LARGE SCALE GENOMIC DNA]</scope>
    <source>
        <strain evidence="3">VaMs.102 / ATCC MYA-4576 / FGSC 10136</strain>
    </source>
</reference>
<evidence type="ECO:0000313" key="2">
    <source>
        <dbReference type="EMBL" id="EEY19301.1"/>
    </source>
</evidence>
<proteinExistence type="predicted"/>
<dbReference type="OrthoDB" id="4853206at2759"/>
<dbReference type="EMBL" id="DS985219">
    <property type="protein sequence ID" value="EEY19301.1"/>
    <property type="molecule type" value="Genomic_DNA"/>
</dbReference>
<evidence type="ECO:0000313" key="3">
    <source>
        <dbReference type="Proteomes" id="UP000008698"/>
    </source>
</evidence>
<dbReference type="AlphaFoldDB" id="C9SKT3"/>
<feature type="region of interest" description="Disordered" evidence="1">
    <location>
        <begin position="1"/>
        <end position="53"/>
    </location>
</feature>
<dbReference type="RefSeq" id="XP_003004297.1">
    <property type="nucleotide sequence ID" value="XM_003004251.1"/>
</dbReference>
<keyword evidence="3" id="KW-1185">Reference proteome</keyword>
<dbReference type="HOGENOM" id="CLU_615688_0_0_1"/>
<gene>
    <name evidence="2" type="ORF">VDBG_05410</name>
</gene>
<organism evidence="3">
    <name type="scientific">Verticillium alfalfae (strain VaMs.102 / ATCC MYA-4576 / FGSC 10136)</name>
    <name type="common">Verticillium wilt of alfalfa</name>
    <name type="synonym">Verticillium albo-atrum</name>
    <dbReference type="NCBI Taxonomy" id="526221"/>
    <lineage>
        <taxon>Eukaryota</taxon>
        <taxon>Fungi</taxon>
        <taxon>Dikarya</taxon>
        <taxon>Ascomycota</taxon>
        <taxon>Pezizomycotina</taxon>
        <taxon>Sordariomycetes</taxon>
        <taxon>Hypocreomycetidae</taxon>
        <taxon>Glomerellales</taxon>
        <taxon>Plectosphaerellaceae</taxon>
        <taxon>Verticillium</taxon>
    </lineage>
</organism>
<dbReference type="GeneID" id="9531281"/>
<name>C9SKT3_VERA1</name>
<protein>
    <submittedName>
        <fullName evidence="2">Predicted protein</fullName>
    </submittedName>
</protein>
<dbReference type="KEGG" id="val:VDBG_05410"/>
<feature type="compositionally biased region" description="Polar residues" evidence="1">
    <location>
        <begin position="18"/>
        <end position="27"/>
    </location>
</feature>
<feature type="region of interest" description="Disordered" evidence="1">
    <location>
        <begin position="112"/>
        <end position="131"/>
    </location>
</feature>
<sequence length="445" mass="47568">MISNTDANDEVQCRRSRSNASSGSTLTVDGILSSEEEGSRMSTHVPDNEAQSDNINFSSWKTSSEVALPQLSLLPPASISTRQGPFVWSPGKQHLVRRGGDLQFEQTVDTPLLVPGPKSARNQGAPHGFGDNIYPEEWVEAGELGEGLYPPGNHHGLSDPFSSSSAVSRGVGIVDGVAGLKVAVVDNAFTPEALRRGQPGAQAAAQRNRLLSPFYNHLQQLAVRSRSEGIDDDAFEAGRRAGSAASEDSDSATLYTQNGLLPEAIESPTAHVLQEYETSSEGGSIDQDSHLELSLGYSERPTRDAHLMEHSTQSDTPVVMGSYTFNTRDWGDYGSALVDHAPEKAAPKIPGCTAGQTSNKNWKLTGPVLQAYNAMRGSRMAAGDPMEIHGRNCRNPSGAAAHRQGRPSGGCQRAAPTVSAHQSAQGLQISRAPSLIHPRHRLREL</sequence>
<accession>C9SKT3</accession>